<feature type="domain" description="C2H2-type" evidence="2">
    <location>
        <begin position="22"/>
        <end position="42"/>
    </location>
</feature>
<sequence>METQDHRKNVPSGHEGHGVHVCSKCRWPFPNPRPSAKHRRAHKKICGTIEGYKLTDSEEKTTLLYASDDEHLSDDDHKIAILEGAGMLERTISGRITGGIGSRSSVSIRSEDDVFSDAVTDFGDSSTTENAQLTVENTVADAGNLCSENSLVDCMLPENLHHLKSEIVLESCMMSQDYASSSTMDPDESSVLDTGGEALAVGEIVTHSSTTSTRLHSDAKEIEGGISDGNLSEPEAIHREAVTETSGAVSSAEEVNGETSDSISADAMVKMTGKQSDGLETQDYCFAEVDSIGKTTSLIKSTVVTSDGYENIECNVKGEDCNAKSEGDEGFFALKLPEDLPLEGHPETVLNDFKDHERERLGIYAIPDSSQAIGSVECSKDCITLENQSIINSTESGGCTNFITKDDPSTCVHSMEDKQKPKVAENKPMAEAVPLESPAQESETKVGEDILPSRNVEVHSVSNKSEGEQGQIVSHPAEPEPGLLSDNSSEKFVPKGAEMVSCDNQETLSVTGDTETYDNKDIRTCDAVYIDSSKVAVHKLSETSFISSDPASYAAPQVNQIIGFLGDSNACDSGKTGVEDIGSNGWEVQCGEEEGIGVLAARKSSESEFITLESHDGMDNAMEHETKNEHSPMGSGSDSVDVGNVLENCSQMRNLESAEDNVEETHSSEDKMVRGESIYPFNMDFFLKDDANVAAVDMTPLSNNDTNVDFTLEMPGIIDLELHGDKVGSVQISAVEDNRTKEICVDVSSVHDEFLPVEGDNILVKPHLVVSANDVLRDSSSQTGSLESNWKSVSGATGAEAVASNNFLASLKIEGNLKAKTAAEFQQSDEFDVFEAPSFMTLVEPKVGDDQEEDASQNQTSQNPKNEGSVPLKAGWFPSLTPVANDSLGRKRNEEIIAKVSNWNTGKQQHAPLKRLLREANNDIIPKPTNPKEKLPHVYRKDESSITNNGSTPKMEEGNWSSKEPTARVAKGEEEHEWWNSPARFPANIKREKGKVKNRSMLGSASEQSFTLGMAIDWNRPKGIWGLPFLDVFQICGRSYVVAFETLPQRLAISCQ</sequence>
<evidence type="ECO:0000313" key="4">
    <source>
        <dbReference type="Proteomes" id="UP001279734"/>
    </source>
</evidence>
<dbReference type="Proteomes" id="UP001279734">
    <property type="component" value="Unassembled WGS sequence"/>
</dbReference>
<proteinExistence type="predicted"/>
<dbReference type="PANTHER" id="PTHR35746:SF1">
    <property type="entry name" value="PENTATRICOPEPTIDE REPEAT (PPR) SUPERFAMILY PROTEIN"/>
    <property type="match status" value="1"/>
</dbReference>
<keyword evidence="4" id="KW-1185">Reference proteome</keyword>
<reference evidence="3" key="1">
    <citation type="submission" date="2023-05" db="EMBL/GenBank/DDBJ databases">
        <title>Nepenthes gracilis genome sequencing.</title>
        <authorList>
            <person name="Fukushima K."/>
        </authorList>
    </citation>
    <scope>NUCLEOTIDE SEQUENCE</scope>
    <source>
        <strain evidence="3">SING2019-196</strain>
    </source>
</reference>
<name>A0AAD3XKV5_NEPGR</name>
<comment type="caution">
    <text evidence="3">The sequence shown here is derived from an EMBL/GenBank/DDBJ whole genome shotgun (WGS) entry which is preliminary data.</text>
</comment>
<feature type="region of interest" description="Disordered" evidence="1">
    <location>
        <begin position="431"/>
        <end position="483"/>
    </location>
</feature>
<evidence type="ECO:0000259" key="2">
    <source>
        <dbReference type="PROSITE" id="PS00028"/>
    </source>
</evidence>
<evidence type="ECO:0000256" key="1">
    <source>
        <dbReference type="SAM" id="MobiDB-lite"/>
    </source>
</evidence>
<feature type="compositionally biased region" description="Polar residues" evidence="1">
    <location>
        <begin position="856"/>
        <end position="866"/>
    </location>
</feature>
<accession>A0AAD3XKV5</accession>
<feature type="region of interest" description="Disordered" evidence="1">
    <location>
        <begin position="940"/>
        <end position="963"/>
    </location>
</feature>
<evidence type="ECO:0000313" key="3">
    <source>
        <dbReference type="EMBL" id="GMH08056.1"/>
    </source>
</evidence>
<dbReference type="PROSITE" id="PS00028">
    <property type="entry name" value="ZINC_FINGER_C2H2_1"/>
    <property type="match status" value="1"/>
</dbReference>
<dbReference type="EMBL" id="BSYO01000008">
    <property type="protein sequence ID" value="GMH08056.1"/>
    <property type="molecule type" value="Genomic_DNA"/>
</dbReference>
<dbReference type="InterPro" id="IPR013087">
    <property type="entry name" value="Znf_C2H2_type"/>
</dbReference>
<dbReference type="PANTHER" id="PTHR35746">
    <property type="entry name" value="PENTATRICOPEPTIDE REPEAT (PPR) SUPERFAMILY PROTEIN"/>
    <property type="match status" value="1"/>
</dbReference>
<dbReference type="AlphaFoldDB" id="A0AAD3XKV5"/>
<protein>
    <recommendedName>
        <fullName evidence="2">C2H2-type domain-containing protein</fullName>
    </recommendedName>
</protein>
<organism evidence="3 4">
    <name type="scientific">Nepenthes gracilis</name>
    <name type="common">Slender pitcher plant</name>
    <dbReference type="NCBI Taxonomy" id="150966"/>
    <lineage>
        <taxon>Eukaryota</taxon>
        <taxon>Viridiplantae</taxon>
        <taxon>Streptophyta</taxon>
        <taxon>Embryophyta</taxon>
        <taxon>Tracheophyta</taxon>
        <taxon>Spermatophyta</taxon>
        <taxon>Magnoliopsida</taxon>
        <taxon>eudicotyledons</taxon>
        <taxon>Gunneridae</taxon>
        <taxon>Pentapetalae</taxon>
        <taxon>Caryophyllales</taxon>
        <taxon>Nepenthaceae</taxon>
        <taxon>Nepenthes</taxon>
    </lineage>
</organism>
<feature type="region of interest" description="Disordered" evidence="1">
    <location>
        <begin position="848"/>
        <end position="877"/>
    </location>
</feature>
<gene>
    <name evidence="3" type="ORF">Nepgr_009896</name>
</gene>